<dbReference type="InterPro" id="IPR039199">
    <property type="entry name" value="FAM91"/>
</dbReference>
<dbReference type="InterPro" id="IPR028097">
    <property type="entry name" value="FAM91_C_dom"/>
</dbReference>
<sequence length="764" mass="82866">MATEEWIKRAIISGKTYDDLPTRVRNVLSQNDYKSRVKEHCIQRGFKWGEGLSSSSCGEHEYYEDLLRFYRQTMRLFPYHLAEYVCRILRVTPFKHYCELLFTVMREERSYDYIPNFTAADIVRVVGVGRNEYISIMNKCKAKKLLWRMNKSVVKDFLPSAPQDVEVQPWWGVNTVNLGQTEFQSLTPEELKACTEAAKPGSTRVKEMHVPTMKSLYRRGLLYYDVPIWPDDHVSIPPLEGFVSNKDAAGSEARGDPVEAVLYGVFVATSARASVAELAEILSVDLPRLTAAISIACRLGFAKRLPNPVHDGDEPSTPVSSADAMTRDAFDLGSDVDAEASSVDGGSIPGGSPLNDGPLGAYAQGLQAHAGDAHDGHGIALVVDAEVTSYLMMGALSPGLKRHSVTLFEGGRVTGAEVIAEMITELFSSAEQGQQFEGEMQRLASYARALATALSCVRAAAGGRPVELLRKESLAGLLPAAAARVLTHAYLAVVPISSLPYPPLPLSPTRPGPTHYGPLAEACTPWLQLALCSAARCGPVGIVFVCGQRLWRLPPQLQHATHALIWPWNLEAVRALAAPVIADSSFLLYTLNEHLTRSALLVQPLTLPRDVEASALPTVDIPLPLPSRSGAGSSGRDATVTCIDTSSGQEYQSQLPEQIQLGMPLYPDTLCTAVCRQAQAAAFLSPAARKAQAEGQALLQKRLASVIAVYGACTDCLGPPAGTSKEESAAYVELPIQNLLFDGSEIFLLDYSEYTQGVGSLCME</sequence>
<dbReference type="PANTHER" id="PTHR28441">
    <property type="entry name" value="PROTEIN FAM91A1"/>
    <property type="match status" value="1"/>
</dbReference>
<proteinExistence type="inferred from homology"/>
<protein>
    <recommendedName>
        <fullName evidence="6">Protein FAM91A1</fullName>
    </recommendedName>
</protein>
<feature type="domain" description="FAM91 C-terminal" evidence="3">
    <location>
        <begin position="379"/>
        <end position="628"/>
    </location>
</feature>
<dbReference type="Pfam" id="PF14648">
    <property type="entry name" value="FAM91_C"/>
    <property type="match status" value="1"/>
</dbReference>
<comment type="similarity">
    <text evidence="1">Belongs to the FAM91 family.</text>
</comment>
<comment type="caution">
    <text evidence="4">The sequence shown here is derived from an EMBL/GenBank/DDBJ whole genome shotgun (WGS) entry which is preliminary data.</text>
</comment>
<keyword evidence="5" id="KW-1185">Reference proteome</keyword>
<organism evidence="4 5">
    <name type="scientific">Symbiochloris irregularis</name>
    <dbReference type="NCBI Taxonomy" id="706552"/>
    <lineage>
        <taxon>Eukaryota</taxon>
        <taxon>Viridiplantae</taxon>
        <taxon>Chlorophyta</taxon>
        <taxon>core chlorophytes</taxon>
        <taxon>Trebouxiophyceae</taxon>
        <taxon>Trebouxiales</taxon>
        <taxon>Trebouxiaceae</taxon>
        <taxon>Symbiochloris</taxon>
    </lineage>
</organism>
<evidence type="ECO:0000259" key="3">
    <source>
        <dbReference type="Pfam" id="PF14648"/>
    </source>
</evidence>
<evidence type="ECO:0000313" key="4">
    <source>
        <dbReference type="EMBL" id="KAK9807342.1"/>
    </source>
</evidence>
<name>A0AAW1PGU3_9CHLO</name>
<gene>
    <name evidence="4" type="ORF">WJX73_003411</name>
</gene>
<dbReference type="AlphaFoldDB" id="A0AAW1PGU3"/>
<accession>A0AAW1PGU3</accession>
<evidence type="ECO:0000256" key="1">
    <source>
        <dbReference type="ARBA" id="ARBA00010319"/>
    </source>
</evidence>
<evidence type="ECO:0008006" key="6">
    <source>
        <dbReference type="Google" id="ProtNLM"/>
    </source>
</evidence>
<evidence type="ECO:0000313" key="5">
    <source>
        <dbReference type="Proteomes" id="UP001465755"/>
    </source>
</evidence>
<dbReference type="InterPro" id="IPR028091">
    <property type="entry name" value="FAM91_N_dom"/>
</dbReference>
<dbReference type="Proteomes" id="UP001465755">
    <property type="component" value="Unassembled WGS sequence"/>
</dbReference>
<dbReference type="Pfam" id="PF14647">
    <property type="entry name" value="FAM91_N"/>
    <property type="match status" value="1"/>
</dbReference>
<reference evidence="4 5" key="1">
    <citation type="journal article" date="2024" name="Nat. Commun.">
        <title>Phylogenomics reveals the evolutionary origins of lichenization in chlorophyte algae.</title>
        <authorList>
            <person name="Puginier C."/>
            <person name="Libourel C."/>
            <person name="Otte J."/>
            <person name="Skaloud P."/>
            <person name="Haon M."/>
            <person name="Grisel S."/>
            <person name="Petersen M."/>
            <person name="Berrin J.G."/>
            <person name="Delaux P.M."/>
            <person name="Dal Grande F."/>
            <person name="Keller J."/>
        </authorList>
    </citation>
    <scope>NUCLEOTIDE SEQUENCE [LARGE SCALE GENOMIC DNA]</scope>
    <source>
        <strain evidence="4 5">SAG 2036</strain>
    </source>
</reference>
<dbReference type="EMBL" id="JALJOQ010000031">
    <property type="protein sequence ID" value="KAK9807342.1"/>
    <property type="molecule type" value="Genomic_DNA"/>
</dbReference>
<evidence type="ECO:0000259" key="2">
    <source>
        <dbReference type="Pfam" id="PF14647"/>
    </source>
</evidence>
<feature type="domain" description="FAM91 N-terminal" evidence="2">
    <location>
        <begin position="14"/>
        <end position="307"/>
    </location>
</feature>
<dbReference type="PANTHER" id="PTHR28441:SF2">
    <property type="entry name" value="PROTEIN FAM91A1"/>
    <property type="match status" value="1"/>
</dbReference>